<gene>
    <name evidence="2" type="ORF">MFLAVUS_002814</name>
</gene>
<feature type="region of interest" description="Disordered" evidence="1">
    <location>
        <begin position="452"/>
        <end position="518"/>
    </location>
</feature>
<sequence>MSDFPPPATSAINNNSKNKKKKNNKKKNKKQDNVVPSPPVEGISYADAAALPAEEDEEETVGSNDSSPPNERAASDMSSDVKETVTTASDIPDTSRTKGSSAVEKPSAASDTKEPLIAVNTDTVSAAGAPSFAEIAASAPSESPANTPSEPVSEIVEYTIQSVIASRSIHIDKIIDKIAKKVKAGEYNTSSVPAASNKPNKASADESEQLRLSDLVKYSIDSVVASQSIGLYAIVDKIANNVKAGKYNTSSAKQTSSVKQTTSQVPTATASFQLTEPIKECFKSVIASGSIDLYAIVNTISKKVQAGEYNTSVAKEQKQSHSTTSDAHLTQLTEPVKHGIKSVIASPSVHLHTIVDKVAKKVHSDENKPLPKKDLQRPEKTLPEIVAGSAIAAVTSAVAGTAAVISDKLSATTEKTAKLSENVEHCIQSAVRARSIDVYAIIHPKGNLKRPEAAVGETMPSSAKKADIVPPVQNVSPKKPESVLPKKPDGVTPKKNKPSETRKPTLERKKKNDNCIIL</sequence>
<feature type="compositionally biased region" description="Polar residues" evidence="1">
    <location>
        <begin position="84"/>
        <end position="100"/>
    </location>
</feature>
<feature type="compositionally biased region" description="Basic and acidic residues" evidence="1">
    <location>
        <begin position="478"/>
        <end position="489"/>
    </location>
</feature>
<keyword evidence="3" id="KW-1185">Reference proteome</keyword>
<dbReference type="Proteomes" id="UP001473302">
    <property type="component" value="Unassembled WGS sequence"/>
</dbReference>
<accession>A0ABP9YRC7</accession>
<comment type="caution">
    <text evidence="2">The sequence shown here is derived from an EMBL/GenBank/DDBJ whole genome shotgun (WGS) entry which is preliminary data.</text>
</comment>
<reference evidence="2 3" key="1">
    <citation type="submission" date="2024-04" db="EMBL/GenBank/DDBJ databases">
        <title>genome sequences of Mucor flavus KT1a and Helicostylum pulchrum KT1b strains isolated from the surface of a dry-aged beef.</title>
        <authorList>
            <person name="Toyotome T."/>
            <person name="Hosono M."/>
            <person name="Torimaru M."/>
            <person name="Fukuda K."/>
            <person name="Mikami N."/>
        </authorList>
    </citation>
    <scope>NUCLEOTIDE SEQUENCE [LARGE SCALE GENOMIC DNA]</scope>
    <source>
        <strain evidence="2 3">KT1a</strain>
    </source>
</reference>
<feature type="region of interest" description="Disordered" evidence="1">
    <location>
        <begin position="1"/>
        <end position="122"/>
    </location>
</feature>
<proteinExistence type="predicted"/>
<name>A0ABP9YRC7_9FUNG</name>
<organism evidence="2 3">
    <name type="scientific">Mucor flavus</name>
    <dbReference type="NCBI Taxonomy" id="439312"/>
    <lineage>
        <taxon>Eukaryota</taxon>
        <taxon>Fungi</taxon>
        <taxon>Fungi incertae sedis</taxon>
        <taxon>Mucoromycota</taxon>
        <taxon>Mucoromycotina</taxon>
        <taxon>Mucoromycetes</taxon>
        <taxon>Mucorales</taxon>
        <taxon>Mucorineae</taxon>
        <taxon>Mucoraceae</taxon>
        <taxon>Mucor</taxon>
    </lineage>
</organism>
<evidence type="ECO:0000313" key="2">
    <source>
        <dbReference type="EMBL" id="GAA5809406.1"/>
    </source>
</evidence>
<feature type="compositionally biased region" description="Basic and acidic residues" evidence="1">
    <location>
        <begin position="497"/>
        <end position="518"/>
    </location>
</feature>
<evidence type="ECO:0000313" key="3">
    <source>
        <dbReference type="Proteomes" id="UP001473302"/>
    </source>
</evidence>
<evidence type="ECO:0000256" key="1">
    <source>
        <dbReference type="SAM" id="MobiDB-lite"/>
    </source>
</evidence>
<dbReference type="EMBL" id="BAABUK010000005">
    <property type="protein sequence ID" value="GAA5809406.1"/>
    <property type="molecule type" value="Genomic_DNA"/>
</dbReference>
<protein>
    <submittedName>
        <fullName evidence="2">Uncharacterized protein</fullName>
    </submittedName>
</protein>
<feature type="compositionally biased region" description="Basic residues" evidence="1">
    <location>
        <begin position="17"/>
        <end position="29"/>
    </location>
</feature>